<name>A0A098M492_9BACL</name>
<evidence type="ECO:0000256" key="1">
    <source>
        <dbReference type="SAM" id="Phobius"/>
    </source>
</evidence>
<protein>
    <recommendedName>
        <fullName evidence="4">DUF4878 domain-containing protein</fullName>
    </recommendedName>
</protein>
<sequence>MGKLKTKSLNNRNLVFLLIIGFLILTFTGLIKWLPSQSERTPDQVIHDFMTAIIERDINTGVSLMFQGCTKTSDEKIKDFENNLVEHPIHSYQILSSTKIKNDNVQYVVRLNGETNLEYNVFRVKGTWLLSYERLGENPNQFIRKGCEK</sequence>
<proteinExistence type="predicted"/>
<keyword evidence="1" id="KW-0472">Membrane</keyword>
<comment type="caution">
    <text evidence="2">The sequence shown here is derived from an EMBL/GenBank/DDBJ whole genome shotgun (WGS) entry which is preliminary data.</text>
</comment>
<dbReference type="STRING" id="268407.PWYN_19360"/>
<organism evidence="2 3">
    <name type="scientific">Paenibacillus wynnii</name>
    <dbReference type="NCBI Taxonomy" id="268407"/>
    <lineage>
        <taxon>Bacteria</taxon>
        <taxon>Bacillati</taxon>
        <taxon>Bacillota</taxon>
        <taxon>Bacilli</taxon>
        <taxon>Bacillales</taxon>
        <taxon>Paenibacillaceae</taxon>
        <taxon>Paenibacillus</taxon>
    </lineage>
</organism>
<reference evidence="2 3" key="1">
    <citation type="submission" date="2014-08" db="EMBL/GenBank/DDBJ databases">
        <authorList>
            <person name="den Bakker H.C."/>
        </authorList>
    </citation>
    <scope>NUCLEOTIDE SEQUENCE [LARGE SCALE GENOMIC DNA]</scope>
    <source>
        <strain evidence="2 3">DSM 18334</strain>
    </source>
</reference>
<evidence type="ECO:0000313" key="3">
    <source>
        <dbReference type="Proteomes" id="UP000029734"/>
    </source>
</evidence>
<dbReference type="RefSeq" id="WP_036655126.1">
    <property type="nucleotide sequence ID" value="NZ_JQCR01000003.1"/>
</dbReference>
<feature type="transmembrane region" description="Helical" evidence="1">
    <location>
        <begin position="12"/>
        <end position="34"/>
    </location>
</feature>
<gene>
    <name evidence="2" type="ORF">PWYN_19360</name>
</gene>
<keyword evidence="3" id="KW-1185">Reference proteome</keyword>
<reference evidence="2 3" key="2">
    <citation type="submission" date="2014-10" db="EMBL/GenBank/DDBJ databases">
        <title>Comparative genomics of the Paenibacillus odorifer group.</title>
        <authorList>
            <person name="Tsai Y.-C."/>
            <person name="Martin N."/>
            <person name="Korlach J."/>
            <person name="Wiedmann M."/>
        </authorList>
    </citation>
    <scope>NUCLEOTIDE SEQUENCE [LARGE SCALE GENOMIC DNA]</scope>
    <source>
        <strain evidence="2 3">DSM 18334</strain>
    </source>
</reference>
<keyword evidence="1" id="KW-0812">Transmembrane</keyword>
<accession>A0A098M492</accession>
<keyword evidence="1" id="KW-1133">Transmembrane helix</keyword>
<evidence type="ECO:0008006" key="4">
    <source>
        <dbReference type="Google" id="ProtNLM"/>
    </source>
</evidence>
<evidence type="ECO:0000313" key="2">
    <source>
        <dbReference type="EMBL" id="KGE16843.1"/>
    </source>
</evidence>
<dbReference type="Proteomes" id="UP000029734">
    <property type="component" value="Unassembled WGS sequence"/>
</dbReference>
<dbReference type="EMBL" id="JQCR01000003">
    <property type="protein sequence ID" value="KGE16843.1"/>
    <property type="molecule type" value="Genomic_DNA"/>
</dbReference>
<dbReference type="AlphaFoldDB" id="A0A098M492"/>